<name>A0A373F696_COMTE</name>
<dbReference type="Pfam" id="PF04464">
    <property type="entry name" value="Glyphos_transf"/>
    <property type="match status" value="1"/>
</dbReference>
<keyword evidence="6" id="KW-0472">Membrane</keyword>
<feature type="repeat" description="TPR" evidence="7">
    <location>
        <begin position="189"/>
        <end position="222"/>
    </location>
</feature>
<dbReference type="InterPro" id="IPR043148">
    <property type="entry name" value="TagF_C"/>
</dbReference>
<sequence length="1187" mass="135665">MAKIAAPTISAEAQRIDSVALYVGAAFASWLAGLKDSTASNLEKAVKKQPLSPRLRVFYARSLKWQGRPWMQLESLEQGALQFAHSPFYSMSLGQARLEMNQFDEARAAFEQVLKRRQTNAKAWWYLGRSWDAQGRSLESAHAYAQTQAFSWKLSVRRFGVGILFEQIGQWRQAAAAYENCSQMRHGQAMLHLRCAHVYEQLHDWPRAANSYRRALESKPNWMRALRALAWVLARNQQWESSVFVCKQILEKNSLLAPNGFNIRWLLIFCLAQDKKYKEACELFSKPSIRSKIYSWSLQPRLIPCGKDVHFHAAQSHELLAQARLAIRKKNWQLASDKLALLLDRWPDHVGRFFELQAQALANLDRNQEACEAFIASSFYRWPHNSDEQRYAGKKAQRQVMEYTEYLETLDVRSKVVLYESYAGISVSCNPYAIYQGTIDDSNFADWTHVWVLNDLSRIPSDCAKRSNVIFVAKESQLYLRFLATAGWLINNSTFPSYFIRRKEQRYLNTWHGTPLKTLGKDIRGNFMEHKNTARNLLHATHVLSPNPHTSWVLIDRYDIEAIYQGQLAQTGYPRNDLLINATEVQKAGFKEKLGLKTTAKPLVLYAPTWRGILGHPELDSKKLIFDLQVLQQKDCQIIFRGHYFSEKALAEAGLDHVLVAPQSIDTSELLAITDVLITDYSSIFFDYLSTGKPILFYTYDLEQYCQERGLYFGMDEMPGPNCQTLEQLGAELELTLQSQSTGVWQPDARYREAQCKFAPCDDGQATRRAVEFFFKNKSEIAIQPKQDKRKTLLFFAGAFAPMGITTAALNLIRALDPGQYTIVVAIDPDAVKSQPERIERLSRLPLHVHIIGRVGRQVCSAQERLTIDSFHRNDELTLDQWPVYEQAFKREFRRMFGDWEPDHVINYDGYARFWAGLFAYGPEAQTQRLIYLHNDMHSEWKMKFPHMAGMFALYPRYNLLISVAKAIAEKNRVSLSSAFGIAPHKFVYADNMPDFEGVQRDSLELLDADLNEWLGETSASMSFACIGRFSPEKNHSLLLEAFSMLVKVQPKAKLVIIGDGPLRASLEAQVKELGLEQSVLLAGLRSNPFPLLMRCGCFVLPSRHEGQPMVLLEALALGKSIIATDIPGVRELLAEGLGRLVGLKSSELIQAMIEEIEGRHILQKMINMESYKNNVKQQFRDLLFVY</sequence>
<dbReference type="Gene3D" id="1.25.40.10">
    <property type="entry name" value="Tetratricopeptide repeat domain"/>
    <property type="match status" value="1"/>
</dbReference>
<dbReference type="AlphaFoldDB" id="A0A373F696"/>
<dbReference type="PROSITE" id="PS50005">
    <property type="entry name" value="TPR"/>
    <property type="match status" value="1"/>
</dbReference>
<evidence type="ECO:0000256" key="5">
    <source>
        <dbReference type="ARBA" id="ARBA00022944"/>
    </source>
</evidence>
<protein>
    <submittedName>
        <fullName evidence="9">Glycosyltransferase</fullName>
    </submittedName>
</protein>
<dbReference type="InterPro" id="IPR019734">
    <property type="entry name" value="TPR_rpt"/>
</dbReference>
<keyword evidence="10" id="KW-1185">Reference proteome</keyword>
<dbReference type="GO" id="GO:0016757">
    <property type="term" value="F:glycosyltransferase activity"/>
    <property type="evidence" value="ECO:0007669"/>
    <property type="project" value="InterPro"/>
</dbReference>
<dbReference type="GO" id="GO:0005886">
    <property type="term" value="C:plasma membrane"/>
    <property type="evidence" value="ECO:0007669"/>
    <property type="project" value="UniProtKB-SubCell"/>
</dbReference>
<proteinExistence type="inferred from homology"/>
<dbReference type="InterPro" id="IPR051612">
    <property type="entry name" value="Teichoic_Acid_Biosynth"/>
</dbReference>
<dbReference type="Gene3D" id="3.40.50.2000">
    <property type="entry name" value="Glycogen Phosphorylase B"/>
    <property type="match status" value="2"/>
</dbReference>
<dbReference type="EMBL" id="QURR01000047">
    <property type="protein sequence ID" value="RGE39713.1"/>
    <property type="molecule type" value="Genomic_DNA"/>
</dbReference>
<evidence type="ECO:0000256" key="4">
    <source>
        <dbReference type="ARBA" id="ARBA00022679"/>
    </source>
</evidence>
<dbReference type="CDD" id="cd03811">
    <property type="entry name" value="GT4_GT28_WabH-like"/>
    <property type="match status" value="1"/>
</dbReference>
<dbReference type="PANTHER" id="PTHR37316:SF3">
    <property type="entry name" value="TEICHOIC ACID GLYCEROL-PHOSPHATE TRANSFERASE"/>
    <property type="match status" value="1"/>
</dbReference>
<evidence type="ECO:0000256" key="2">
    <source>
        <dbReference type="ARBA" id="ARBA00010488"/>
    </source>
</evidence>
<keyword evidence="3" id="KW-1003">Cell membrane</keyword>
<comment type="subcellular location">
    <subcellularLocation>
        <location evidence="1">Cell membrane</location>
        <topology evidence="1">Peripheral membrane protein</topology>
    </subcellularLocation>
</comment>
<dbReference type="InterPro" id="IPR043149">
    <property type="entry name" value="TagF_N"/>
</dbReference>
<dbReference type="SMART" id="SM00028">
    <property type="entry name" value="TPR"/>
    <property type="match status" value="4"/>
</dbReference>
<evidence type="ECO:0000256" key="6">
    <source>
        <dbReference type="ARBA" id="ARBA00023136"/>
    </source>
</evidence>
<dbReference type="PANTHER" id="PTHR37316">
    <property type="entry name" value="TEICHOIC ACID GLYCEROL-PHOSPHATE PRIMASE"/>
    <property type="match status" value="1"/>
</dbReference>
<comment type="caution">
    <text evidence="9">The sequence shown here is derived from an EMBL/GenBank/DDBJ whole genome shotgun (WGS) entry which is preliminary data.</text>
</comment>
<dbReference type="Gene3D" id="3.40.50.11820">
    <property type="match status" value="1"/>
</dbReference>
<evidence type="ECO:0000256" key="3">
    <source>
        <dbReference type="ARBA" id="ARBA00022475"/>
    </source>
</evidence>
<dbReference type="GO" id="GO:0047355">
    <property type="term" value="F:CDP-glycerol glycerophosphotransferase activity"/>
    <property type="evidence" value="ECO:0007669"/>
    <property type="project" value="InterPro"/>
</dbReference>
<organism evidence="9 10">
    <name type="scientific">Comamonas testosteroni</name>
    <name type="common">Pseudomonas testosteroni</name>
    <dbReference type="NCBI Taxonomy" id="285"/>
    <lineage>
        <taxon>Bacteria</taxon>
        <taxon>Pseudomonadati</taxon>
        <taxon>Pseudomonadota</taxon>
        <taxon>Betaproteobacteria</taxon>
        <taxon>Burkholderiales</taxon>
        <taxon>Comamonadaceae</taxon>
        <taxon>Comamonas</taxon>
    </lineage>
</organism>
<evidence type="ECO:0000313" key="10">
    <source>
        <dbReference type="Proteomes" id="UP000261948"/>
    </source>
</evidence>
<keyword evidence="7" id="KW-0802">TPR repeat</keyword>
<reference evidence="9 10" key="1">
    <citation type="submission" date="2018-08" db="EMBL/GenBank/DDBJ databases">
        <title>Comamonas testosteroni strain SWCO2.</title>
        <authorList>
            <person name="Jiang N."/>
            <person name="Zhang X.Z."/>
        </authorList>
    </citation>
    <scope>NUCLEOTIDE SEQUENCE [LARGE SCALE GENOMIC DNA]</scope>
    <source>
        <strain evidence="9 10">SWCO2</strain>
    </source>
</reference>
<evidence type="ECO:0000259" key="8">
    <source>
        <dbReference type="Pfam" id="PF00534"/>
    </source>
</evidence>
<keyword evidence="4 9" id="KW-0808">Transferase</keyword>
<evidence type="ECO:0000256" key="1">
    <source>
        <dbReference type="ARBA" id="ARBA00004202"/>
    </source>
</evidence>
<dbReference type="SUPFAM" id="SSF48452">
    <property type="entry name" value="TPR-like"/>
    <property type="match status" value="1"/>
</dbReference>
<dbReference type="InterPro" id="IPR011990">
    <property type="entry name" value="TPR-like_helical_dom_sf"/>
</dbReference>
<evidence type="ECO:0000256" key="7">
    <source>
        <dbReference type="PROSITE-ProRule" id="PRU00339"/>
    </source>
</evidence>
<dbReference type="Pfam" id="PF13432">
    <property type="entry name" value="TPR_16"/>
    <property type="match status" value="2"/>
</dbReference>
<dbReference type="SUPFAM" id="SSF53756">
    <property type="entry name" value="UDP-Glycosyltransferase/glycogen phosphorylase"/>
    <property type="match status" value="2"/>
</dbReference>
<comment type="similarity">
    <text evidence="2">Belongs to the CDP-glycerol glycerophosphotransferase family.</text>
</comment>
<dbReference type="InterPro" id="IPR001296">
    <property type="entry name" value="Glyco_trans_1"/>
</dbReference>
<dbReference type="Gene3D" id="3.40.50.12580">
    <property type="match status" value="1"/>
</dbReference>
<dbReference type="InterPro" id="IPR007554">
    <property type="entry name" value="Glycerophosphate_synth"/>
</dbReference>
<dbReference type="GO" id="GO:0019350">
    <property type="term" value="P:teichoic acid biosynthetic process"/>
    <property type="evidence" value="ECO:0007669"/>
    <property type="project" value="UniProtKB-KW"/>
</dbReference>
<gene>
    <name evidence="9" type="ORF">DZC30_21560</name>
</gene>
<dbReference type="Pfam" id="PF00534">
    <property type="entry name" value="Glycos_transf_1"/>
    <property type="match status" value="1"/>
</dbReference>
<keyword evidence="5" id="KW-0777">Teichoic acid biosynthesis</keyword>
<dbReference type="Proteomes" id="UP000261948">
    <property type="component" value="Unassembled WGS sequence"/>
</dbReference>
<feature type="domain" description="Glycosyl transferase family 1" evidence="8">
    <location>
        <begin position="1024"/>
        <end position="1164"/>
    </location>
</feature>
<evidence type="ECO:0000313" key="9">
    <source>
        <dbReference type="EMBL" id="RGE39713.1"/>
    </source>
</evidence>
<accession>A0A373F696</accession>